<feature type="domain" description="Isochorismatase-like" evidence="2">
    <location>
        <begin position="12"/>
        <end position="201"/>
    </location>
</feature>
<dbReference type="SUPFAM" id="SSF52499">
    <property type="entry name" value="Isochorismatase-like hydrolases"/>
    <property type="match status" value="1"/>
</dbReference>
<dbReference type="CDD" id="cd00431">
    <property type="entry name" value="cysteine_hydrolases"/>
    <property type="match status" value="1"/>
</dbReference>
<dbReference type="GO" id="GO:0016787">
    <property type="term" value="F:hydrolase activity"/>
    <property type="evidence" value="ECO:0007669"/>
    <property type="project" value="UniProtKB-KW"/>
</dbReference>
<dbReference type="InterPro" id="IPR036380">
    <property type="entry name" value="Isochorismatase-like_sf"/>
</dbReference>
<comment type="caution">
    <text evidence="3">The sequence shown here is derived from an EMBL/GenBank/DDBJ whole genome shotgun (WGS) entry which is preliminary data.</text>
</comment>
<dbReference type="PANTHER" id="PTHR43540">
    <property type="entry name" value="PEROXYUREIDOACRYLATE/UREIDOACRYLATE AMIDOHYDROLASE-RELATED"/>
    <property type="match status" value="1"/>
</dbReference>
<dbReference type="PANTHER" id="PTHR43540:SF6">
    <property type="entry name" value="ISOCHORISMATASE-LIKE DOMAIN-CONTAINING PROTEIN"/>
    <property type="match status" value="1"/>
</dbReference>
<accession>A0A2A9ELE4</accession>
<reference evidence="3 4" key="1">
    <citation type="submission" date="2017-10" db="EMBL/GenBank/DDBJ databases">
        <title>Sequencing the genomes of 1000 actinobacteria strains.</title>
        <authorList>
            <person name="Klenk H.-P."/>
        </authorList>
    </citation>
    <scope>NUCLEOTIDE SEQUENCE [LARGE SCALE GENOMIC DNA]</scope>
    <source>
        <strain evidence="3 4">DSM 21838</strain>
    </source>
</reference>
<organism evidence="3 4">
    <name type="scientific">Georgenia soli</name>
    <dbReference type="NCBI Taxonomy" id="638953"/>
    <lineage>
        <taxon>Bacteria</taxon>
        <taxon>Bacillati</taxon>
        <taxon>Actinomycetota</taxon>
        <taxon>Actinomycetes</taxon>
        <taxon>Micrococcales</taxon>
        <taxon>Bogoriellaceae</taxon>
        <taxon>Georgenia</taxon>
    </lineage>
</organism>
<proteinExistence type="predicted"/>
<dbReference type="AlphaFoldDB" id="A0A2A9ELE4"/>
<dbReference type="RefSeq" id="WP_098483210.1">
    <property type="nucleotide sequence ID" value="NZ_PDJI01000004.1"/>
</dbReference>
<evidence type="ECO:0000256" key="1">
    <source>
        <dbReference type="ARBA" id="ARBA00022801"/>
    </source>
</evidence>
<dbReference type="InterPro" id="IPR000868">
    <property type="entry name" value="Isochorismatase-like_dom"/>
</dbReference>
<evidence type="ECO:0000313" key="3">
    <source>
        <dbReference type="EMBL" id="PFG39039.1"/>
    </source>
</evidence>
<protein>
    <submittedName>
        <fullName evidence="3">Ureidoacrylate peracid hydrolase</fullName>
    </submittedName>
</protein>
<sequence length="213" mass="23100">MTLPTLHGRRPAVVTIDMHRGHLDPAVATMPLSADKAERVTQANARLLKAAREHGIPVIHVVTSYRSVEEIASNPWWSAVAGTDATRANVLNHQLPGSPGLELMAEVYDPRYDLVVSTKKRYDCFAATDLDHALRSLRIDTLFLTGVNTNSCVLATTVAANTRDYTAIVVEECVDTMDPALHTAALAVIRQAFGWVGTTDEVVAALDEEMAAL</sequence>
<dbReference type="EMBL" id="PDJI01000004">
    <property type="protein sequence ID" value="PFG39039.1"/>
    <property type="molecule type" value="Genomic_DNA"/>
</dbReference>
<dbReference type="OrthoDB" id="3174612at2"/>
<dbReference type="Gene3D" id="3.40.50.850">
    <property type="entry name" value="Isochorismatase-like"/>
    <property type="match status" value="1"/>
</dbReference>
<gene>
    <name evidence="3" type="ORF">ATJ97_1534</name>
</gene>
<dbReference type="InterPro" id="IPR050272">
    <property type="entry name" value="Isochorismatase-like_hydrls"/>
</dbReference>
<dbReference type="Proteomes" id="UP000222106">
    <property type="component" value="Unassembled WGS sequence"/>
</dbReference>
<keyword evidence="1 3" id="KW-0378">Hydrolase</keyword>
<dbReference type="Pfam" id="PF00857">
    <property type="entry name" value="Isochorismatase"/>
    <property type="match status" value="1"/>
</dbReference>
<name>A0A2A9ELE4_9MICO</name>
<evidence type="ECO:0000313" key="4">
    <source>
        <dbReference type="Proteomes" id="UP000222106"/>
    </source>
</evidence>
<evidence type="ECO:0000259" key="2">
    <source>
        <dbReference type="Pfam" id="PF00857"/>
    </source>
</evidence>
<keyword evidence="4" id="KW-1185">Reference proteome</keyword>